<reference evidence="17 18" key="1">
    <citation type="journal article" date="2017" name="Nature">
        <title>The Apostasia genome and the evolution of orchids.</title>
        <authorList>
            <person name="Zhang G.Q."/>
            <person name="Liu K.W."/>
            <person name="Li Z."/>
            <person name="Lohaus R."/>
            <person name="Hsiao Y.Y."/>
            <person name="Niu S.C."/>
            <person name="Wang J.Y."/>
            <person name="Lin Y.C."/>
            <person name="Xu Q."/>
            <person name="Chen L.J."/>
            <person name="Yoshida K."/>
            <person name="Fujiwara S."/>
            <person name="Wang Z.W."/>
            <person name="Zhang Y.Q."/>
            <person name="Mitsuda N."/>
            <person name="Wang M."/>
            <person name="Liu G.H."/>
            <person name="Pecoraro L."/>
            <person name="Huang H.X."/>
            <person name="Xiao X.J."/>
            <person name="Lin M."/>
            <person name="Wu X.Y."/>
            <person name="Wu W.L."/>
            <person name="Chen Y.Y."/>
            <person name="Chang S.B."/>
            <person name="Sakamoto S."/>
            <person name="Ohme-Takagi M."/>
            <person name="Yagi M."/>
            <person name="Zeng S.J."/>
            <person name="Shen C.Y."/>
            <person name="Yeh C.M."/>
            <person name="Luo Y.B."/>
            <person name="Tsai W.C."/>
            <person name="Van de Peer Y."/>
            <person name="Liu Z.J."/>
        </authorList>
    </citation>
    <scope>NUCLEOTIDE SEQUENCE [LARGE SCALE GENOMIC DNA]</scope>
    <source>
        <strain evidence="18">cv. Shenzhen</strain>
        <tissue evidence="17">Stem</tissue>
    </source>
</reference>
<dbReference type="OrthoDB" id="8062037at2759"/>
<dbReference type="PANTHER" id="PTHR46913">
    <property type="entry name" value="RING-H2 FINGER PROTEIN ATL16"/>
    <property type="match status" value="1"/>
</dbReference>
<feature type="transmembrane region" description="Helical" evidence="15">
    <location>
        <begin position="25"/>
        <end position="47"/>
    </location>
</feature>
<evidence type="ECO:0000256" key="9">
    <source>
        <dbReference type="ARBA" id="ARBA00022786"/>
    </source>
</evidence>
<dbReference type="Gene3D" id="3.30.40.10">
    <property type="entry name" value="Zinc/RING finger domain, C3HC4 (zinc finger)"/>
    <property type="match status" value="1"/>
</dbReference>
<dbReference type="Proteomes" id="UP000236161">
    <property type="component" value="Unassembled WGS sequence"/>
</dbReference>
<comment type="subcellular location">
    <subcellularLocation>
        <location evidence="2">Membrane</location>
        <topology evidence="2">Single-pass membrane protein</topology>
    </subcellularLocation>
</comment>
<evidence type="ECO:0000256" key="13">
    <source>
        <dbReference type="PROSITE-ProRule" id="PRU00175"/>
    </source>
</evidence>
<dbReference type="AlphaFoldDB" id="A0A2H9ZUW9"/>
<proteinExistence type="predicted"/>
<keyword evidence="10" id="KW-0862">Zinc</keyword>
<sequence length="299" mass="32133">MKNEDSSSGQGHQAHDSGKGINSEVLVAATIFLFLVILFVCFLYLYAKLHWGSSASSRRRARVIFAASDAPIPSRGLDAAVLGSLPITTFKCSDFKEGIECSICLNELSDREKVRLLPKCNHGFHLECIDMWFCSQSTCPVCRCPVGPEPDSATATAGETHSQGASISPSESSALPTNVLVWGNQDRFNTGRSPSLEENSERTLVISIPSRTAEWFPLPVSPLPASIFPVEEMKSPAEEARSKESSSKLMKSLMRLLSSGKRTVGSPCSSPVGADIEQGLVVPNGEGSSVNVPKTLRTS</sequence>
<evidence type="ECO:0000256" key="7">
    <source>
        <dbReference type="ARBA" id="ARBA00022723"/>
    </source>
</evidence>
<evidence type="ECO:0000256" key="5">
    <source>
        <dbReference type="ARBA" id="ARBA00022679"/>
    </source>
</evidence>
<dbReference type="STRING" id="1088818.A0A2H9ZUW9"/>
<dbReference type="GO" id="GO:0008270">
    <property type="term" value="F:zinc ion binding"/>
    <property type="evidence" value="ECO:0007669"/>
    <property type="project" value="UniProtKB-KW"/>
</dbReference>
<evidence type="ECO:0000259" key="16">
    <source>
        <dbReference type="PROSITE" id="PS50089"/>
    </source>
</evidence>
<keyword evidence="12 15" id="KW-0472">Membrane</keyword>
<keyword evidence="6 15" id="KW-0812">Transmembrane</keyword>
<dbReference type="InterPro" id="IPR001841">
    <property type="entry name" value="Znf_RING"/>
</dbReference>
<dbReference type="Pfam" id="PF13639">
    <property type="entry name" value="zf-RING_2"/>
    <property type="match status" value="1"/>
</dbReference>
<gene>
    <name evidence="17" type="primary">ATL3</name>
    <name evidence="17" type="ORF">AXF42_Ash011754</name>
</gene>
<evidence type="ECO:0000256" key="12">
    <source>
        <dbReference type="ARBA" id="ARBA00023136"/>
    </source>
</evidence>
<keyword evidence="9" id="KW-0833">Ubl conjugation pathway</keyword>
<feature type="compositionally biased region" description="Polar residues" evidence="14">
    <location>
        <begin position="286"/>
        <end position="299"/>
    </location>
</feature>
<keyword evidence="8 13" id="KW-0863">Zinc-finger</keyword>
<feature type="region of interest" description="Disordered" evidence="14">
    <location>
        <begin position="260"/>
        <end position="299"/>
    </location>
</feature>
<dbReference type="CDD" id="cd16461">
    <property type="entry name" value="RING-H2_EL5-like"/>
    <property type="match status" value="1"/>
</dbReference>
<accession>A0A2H9ZUW9</accession>
<evidence type="ECO:0000313" key="17">
    <source>
        <dbReference type="EMBL" id="PKA47080.1"/>
    </source>
</evidence>
<evidence type="ECO:0000313" key="18">
    <source>
        <dbReference type="Proteomes" id="UP000236161"/>
    </source>
</evidence>
<keyword evidence="5 17" id="KW-0808">Transferase</keyword>
<comment type="pathway">
    <text evidence="3">Protein modification; protein ubiquitination.</text>
</comment>
<feature type="domain" description="RING-type" evidence="16">
    <location>
        <begin position="101"/>
        <end position="143"/>
    </location>
</feature>
<keyword evidence="7" id="KW-0479">Metal-binding</keyword>
<dbReference type="InterPro" id="IPR044600">
    <property type="entry name" value="ATL1/ATL16-like"/>
</dbReference>
<dbReference type="InterPro" id="IPR013083">
    <property type="entry name" value="Znf_RING/FYVE/PHD"/>
</dbReference>
<dbReference type="SUPFAM" id="SSF57850">
    <property type="entry name" value="RING/U-box"/>
    <property type="match status" value="1"/>
</dbReference>
<evidence type="ECO:0000256" key="6">
    <source>
        <dbReference type="ARBA" id="ARBA00022692"/>
    </source>
</evidence>
<evidence type="ECO:0000256" key="3">
    <source>
        <dbReference type="ARBA" id="ARBA00004906"/>
    </source>
</evidence>
<dbReference type="PROSITE" id="PS50089">
    <property type="entry name" value="ZF_RING_2"/>
    <property type="match status" value="1"/>
</dbReference>
<name>A0A2H9ZUW9_9ASPA</name>
<evidence type="ECO:0000256" key="4">
    <source>
        <dbReference type="ARBA" id="ARBA00012483"/>
    </source>
</evidence>
<organism evidence="17 18">
    <name type="scientific">Apostasia shenzhenica</name>
    <dbReference type="NCBI Taxonomy" id="1088818"/>
    <lineage>
        <taxon>Eukaryota</taxon>
        <taxon>Viridiplantae</taxon>
        <taxon>Streptophyta</taxon>
        <taxon>Embryophyta</taxon>
        <taxon>Tracheophyta</taxon>
        <taxon>Spermatophyta</taxon>
        <taxon>Magnoliopsida</taxon>
        <taxon>Liliopsida</taxon>
        <taxon>Asparagales</taxon>
        <taxon>Orchidaceae</taxon>
        <taxon>Apostasioideae</taxon>
        <taxon>Apostasia</taxon>
    </lineage>
</organism>
<evidence type="ECO:0000256" key="14">
    <source>
        <dbReference type="SAM" id="MobiDB-lite"/>
    </source>
</evidence>
<keyword evidence="17" id="KW-0012">Acyltransferase</keyword>
<protein>
    <recommendedName>
        <fullName evidence="4">RING-type E3 ubiquitin transferase</fullName>
        <ecNumber evidence="4">2.3.2.27</ecNumber>
    </recommendedName>
</protein>
<evidence type="ECO:0000256" key="10">
    <source>
        <dbReference type="ARBA" id="ARBA00022833"/>
    </source>
</evidence>
<keyword evidence="18" id="KW-1185">Reference proteome</keyword>
<dbReference type="GO" id="GO:0061630">
    <property type="term" value="F:ubiquitin protein ligase activity"/>
    <property type="evidence" value="ECO:0007669"/>
    <property type="project" value="UniProtKB-EC"/>
</dbReference>
<evidence type="ECO:0000256" key="2">
    <source>
        <dbReference type="ARBA" id="ARBA00004167"/>
    </source>
</evidence>
<feature type="region of interest" description="Disordered" evidence="14">
    <location>
        <begin position="150"/>
        <end position="173"/>
    </location>
</feature>
<evidence type="ECO:0000256" key="11">
    <source>
        <dbReference type="ARBA" id="ARBA00022989"/>
    </source>
</evidence>
<dbReference type="GO" id="GO:0016567">
    <property type="term" value="P:protein ubiquitination"/>
    <property type="evidence" value="ECO:0007669"/>
    <property type="project" value="InterPro"/>
</dbReference>
<feature type="compositionally biased region" description="Polar residues" evidence="14">
    <location>
        <begin position="153"/>
        <end position="173"/>
    </location>
</feature>
<dbReference type="SMART" id="SM00184">
    <property type="entry name" value="RING"/>
    <property type="match status" value="1"/>
</dbReference>
<dbReference type="EMBL" id="KZ453612">
    <property type="protein sequence ID" value="PKA47080.1"/>
    <property type="molecule type" value="Genomic_DNA"/>
</dbReference>
<evidence type="ECO:0000256" key="8">
    <source>
        <dbReference type="ARBA" id="ARBA00022771"/>
    </source>
</evidence>
<dbReference type="PANTHER" id="PTHR46913:SF1">
    <property type="entry name" value="RING-H2 FINGER PROTEIN ATL16"/>
    <property type="match status" value="1"/>
</dbReference>
<keyword evidence="11 15" id="KW-1133">Transmembrane helix</keyword>
<dbReference type="GO" id="GO:0016020">
    <property type="term" value="C:membrane"/>
    <property type="evidence" value="ECO:0007669"/>
    <property type="project" value="UniProtKB-SubCell"/>
</dbReference>
<evidence type="ECO:0000256" key="15">
    <source>
        <dbReference type="SAM" id="Phobius"/>
    </source>
</evidence>
<comment type="catalytic activity">
    <reaction evidence="1">
        <text>S-ubiquitinyl-[E2 ubiquitin-conjugating enzyme]-L-cysteine + [acceptor protein]-L-lysine = [E2 ubiquitin-conjugating enzyme]-L-cysteine + N(6)-ubiquitinyl-[acceptor protein]-L-lysine.</text>
        <dbReference type="EC" id="2.3.2.27"/>
    </reaction>
</comment>
<dbReference type="EC" id="2.3.2.27" evidence="4"/>
<evidence type="ECO:0000256" key="1">
    <source>
        <dbReference type="ARBA" id="ARBA00000900"/>
    </source>
</evidence>